<keyword evidence="3" id="KW-1185">Reference proteome</keyword>
<evidence type="ECO:0000259" key="1">
    <source>
        <dbReference type="Pfam" id="PF00561"/>
    </source>
</evidence>
<dbReference type="PANTHER" id="PTHR43433">
    <property type="entry name" value="HYDROLASE, ALPHA/BETA FOLD FAMILY PROTEIN"/>
    <property type="match status" value="1"/>
</dbReference>
<dbReference type="InterPro" id="IPR029058">
    <property type="entry name" value="AB_hydrolase_fold"/>
</dbReference>
<dbReference type="GO" id="GO:0016787">
    <property type="term" value="F:hydrolase activity"/>
    <property type="evidence" value="ECO:0007669"/>
    <property type="project" value="UniProtKB-KW"/>
</dbReference>
<dbReference type="RefSeq" id="WP_369666693.1">
    <property type="nucleotide sequence ID" value="NZ_JBDKXB010000007.1"/>
</dbReference>
<evidence type="ECO:0000313" key="3">
    <source>
        <dbReference type="Proteomes" id="UP001564408"/>
    </source>
</evidence>
<dbReference type="PRINTS" id="PR00111">
    <property type="entry name" value="ABHYDROLASE"/>
</dbReference>
<dbReference type="InterPro" id="IPR000073">
    <property type="entry name" value="AB_hydrolase_1"/>
</dbReference>
<keyword evidence="2" id="KW-0378">Hydrolase</keyword>
<dbReference type="Proteomes" id="UP001564408">
    <property type="component" value="Unassembled WGS sequence"/>
</dbReference>
<sequence>MNPDSIALLDQPPSFAPMARGRRLAYGEYGDPAGIPLVYCHGFPSSRREALLLHPAACAVGVRLIAADRPGYGASEFDPDRRIPDWADDCARLLDHLGLERATLAGISGGGPYALACAAAMPERLDGCLLVCPLGPVYRPEVLAEMRAPSRNALWLASRLPVMTRLVYGEPASHLFARWPQTVEWVRDAAAPPVDRDQLADPRVRAIMNRTIQDALDHGARGARQDIQLYTRPWGLRYAEIGFPIDLWHGEDDGTVPVAHAHWYARHLPRCTTHILPAEGHFSLPLCHAETILRDLRHPIQGCAEPAAAPANRRASIDAPHRDA</sequence>
<organism evidence="2 3">
    <name type="scientific">Thioalkalicoccus limnaeus</name>
    <dbReference type="NCBI Taxonomy" id="120681"/>
    <lineage>
        <taxon>Bacteria</taxon>
        <taxon>Pseudomonadati</taxon>
        <taxon>Pseudomonadota</taxon>
        <taxon>Gammaproteobacteria</taxon>
        <taxon>Chromatiales</taxon>
        <taxon>Chromatiaceae</taxon>
        <taxon>Thioalkalicoccus</taxon>
    </lineage>
</organism>
<dbReference type="Pfam" id="PF00561">
    <property type="entry name" value="Abhydrolase_1"/>
    <property type="match status" value="1"/>
</dbReference>
<dbReference type="SUPFAM" id="SSF53474">
    <property type="entry name" value="alpha/beta-Hydrolases"/>
    <property type="match status" value="1"/>
</dbReference>
<proteinExistence type="predicted"/>
<protein>
    <submittedName>
        <fullName evidence="2">Alpha/beta hydrolase</fullName>
    </submittedName>
</protein>
<dbReference type="InterPro" id="IPR050471">
    <property type="entry name" value="AB_hydrolase"/>
</dbReference>
<name>A0ABV4BDE4_9GAMM</name>
<feature type="domain" description="AB hydrolase-1" evidence="1">
    <location>
        <begin position="36"/>
        <end position="284"/>
    </location>
</feature>
<gene>
    <name evidence="2" type="ORF">ABC977_07795</name>
</gene>
<dbReference type="PANTHER" id="PTHR43433:SF10">
    <property type="entry name" value="AB HYDROLASE-1 DOMAIN-CONTAINING PROTEIN"/>
    <property type="match status" value="1"/>
</dbReference>
<dbReference type="EMBL" id="JBDKXB010000007">
    <property type="protein sequence ID" value="MEY6432307.1"/>
    <property type="molecule type" value="Genomic_DNA"/>
</dbReference>
<reference evidence="2 3" key="1">
    <citation type="submission" date="2024-05" db="EMBL/GenBank/DDBJ databases">
        <title>Genome Sequence and Characterization of the New Strain Purple Sulfur Bacterium of Genus Thioalkalicoccus.</title>
        <authorList>
            <person name="Bryantseva I.A."/>
            <person name="Kyndt J.A."/>
            <person name="Imhoff J.F."/>
        </authorList>
    </citation>
    <scope>NUCLEOTIDE SEQUENCE [LARGE SCALE GENOMIC DNA]</scope>
    <source>
        <strain evidence="2 3">Um2</strain>
    </source>
</reference>
<comment type="caution">
    <text evidence="2">The sequence shown here is derived from an EMBL/GenBank/DDBJ whole genome shotgun (WGS) entry which is preliminary data.</text>
</comment>
<dbReference type="Gene3D" id="3.40.50.1820">
    <property type="entry name" value="alpha/beta hydrolase"/>
    <property type="match status" value="1"/>
</dbReference>
<accession>A0ABV4BDE4</accession>
<evidence type="ECO:0000313" key="2">
    <source>
        <dbReference type="EMBL" id="MEY6432307.1"/>
    </source>
</evidence>